<name>A0AAD7V2Y5_9FUNG</name>
<organism evidence="1 2">
    <name type="scientific">Lichtheimia ornata</name>
    <dbReference type="NCBI Taxonomy" id="688661"/>
    <lineage>
        <taxon>Eukaryota</taxon>
        <taxon>Fungi</taxon>
        <taxon>Fungi incertae sedis</taxon>
        <taxon>Mucoromycota</taxon>
        <taxon>Mucoromycotina</taxon>
        <taxon>Mucoromycetes</taxon>
        <taxon>Mucorales</taxon>
        <taxon>Lichtheimiaceae</taxon>
        <taxon>Lichtheimia</taxon>
    </lineage>
</organism>
<evidence type="ECO:0000313" key="2">
    <source>
        <dbReference type="Proteomes" id="UP001234581"/>
    </source>
</evidence>
<proteinExistence type="predicted"/>
<dbReference type="EMBL" id="JARTCD010000028">
    <property type="protein sequence ID" value="KAJ8657865.1"/>
    <property type="molecule type" value="Genomic_DNA"/>
</dbReference>
<accession>A0AAD7V2Y5</accession>
<evidence type="ECO:0000313" key="1">
    <source>
        <dbReference type="EMBL" id="KAJ8657865.1"/>
    </source>
</evidence>
<keyword evidence="2" id="KW-1185">Reference proteome</keyword>
<comment type="caution">
    <text evidence="1">The sequence shown here is derived from an EMBL/GenBank/DDBJ whole genome shotgun (WGS) entry which is preliminary data.</text>
</comment>
<dbReference type="AlphaFoldDB" id="A0AAD7V2Y5"/>
<gene>
    <name evidence="1" type="ORF">O0I10_006393</name>
</gene>
<dbReference type="RefSeq" id="XP_058342778.1">
    <property type="nucleotide sequence ID" value="XM_058486421.1"/>
</dbReference>
<sequence length="115" mass="12850">MPFTTSRSRECGGMSVVGGWLLPWRYRCLVSTGTFRVQCCSRIGSIDVLYCIEGKFGLKTLTGLAFCFVSATLHHVYRFTAIQQQEVFMHTKKASAVNKYNEEGVNVIMNDAIIG</sequence>
<protein>
    <submittedName>
        <fullName evidence="1">Uncharacterized protein</fullName>
    </submittedName>
</protein>
<reference evidence="1 2" key="1">
    <citation type="submission" date="2023-03" db="EMBL/GenBank/DDBJ databases">
        <title>Genome sequence of Lichtheimia ornata CBS 291.66.</title>
        <authorList>
            <person name="Mohabir J.T."/>
            <person name="Shea T.P."/>
            <person name="Kurbessoian T."/>
            <person name="Berby B."/>
            <person name="Fontaine J."/>
            <person name="Livny J."/>
            <person name="Gnirke A."/>
            <person name="Stajich J.E."/>
            <person name="Cuomo C.A."/>
        </authorList>
    </citation>
    <scope>NUCLEOTIDE SEQUENCE [LARGE SCALE GENOMIC DNA]</scope>
    <source>
        <strain evidence="1">CBS 291.66</strain>
    </source>
</reference>
<dbReference type="GeneID" id="83213804"/>
<dbReference type="Proteomes" id="UP001234581">
    <property type="component" value="Unassembled WGS sequence"/>
</dbReference>